<keyword evidence="9" id="KW-1185">Reference proteome</keyword>
<dbReference type="EC" id="2.3.1.266" evidence="5 6"/>
<comment type="caution">
    <text evidence="8">The sequence shown here is derived from an EMBL/GenBank/DDBJ whole genome shotgun (WGS) entry which is preliminary data.</text>
</comment>
<organism evidence="8 9">
    <name type="scientific">Thiohalobacter thiocyanaticus</name>
    <dbReference type="NCBI Taxonomy" id="585455"/>
    <lineage>
        <taxon>Bacteria</taxon>
        <taxon>Pseudomonadati</taxon>
        <taxon>Pseudomonadota</taxon>
        <taxon>Gammaproteobacteria</taxon>
        <taxon>Thiohalobacterales</taxon>
        <taxon>Thiohalobacteraceae</taxon>
        <taxon>Thiohalobacter</taxon>
    </lineage>
</organism>
<evidence type="ECO:0000313" key="9">
    <source>
        <dbReference type="Proteomes" id="UP000287798"/>
    </source>
</evidence>
<evidence type="ECO:0000256" key="3">
    <source>
        <dbReference type="ARBA" id="ARBA00022679"/>
    </source>
</evidence>
<protein>
    <recommendedName>
        <fullName evidence="5 6">[Ribosomal protein bS18]-alanine N-acetyltransferase</fullName>
        <ecNumber evidence="5 6">2.3.1.266</ecNumber>
    </recommendedName>
</protein>
<dbReference type="InterPro" id="IPR043690">
    <property type="entry name" value="RimI"/>
</dbReference>
<dbReference type="CDD" id="cd04301">
    <property type="entry name" value="NAT_SF"/>
    <property type="match status" value="1"/>
</dbReference>
<evidence type="ECO:0000256" key="2">
    <source>
        <dbReference type="ARBA" id="ARBA00022490"/>
    </source>
</evidence>
<comment type="similarity">
    <text evidence="1 5 6">Belongs to the acetyltransferase family. RimI subfamily.</text>
</comment>
<dbReference type="HAMAP" id="MF_02210">
    <property type="entry name" value="RimI"/>
    <property type="match status" value="1"/>
</dbReference>
<dbReference type="NCBIfam" id="TIGR01575">
    <property type="entry name" value="rimI"/>
    <property type="match status" value="1"/>
</dbReference>
<evidence type="ECO:0000256" key="5">
    <source>
        <dbReference type="HAMAP-Rule" id="MF_02210"/>
    </source>
</evidence>
<feature type="binding site" evidence="5">
    <location>
        <position position="102"/>
    </location>
    <ligand>
        <name>acetyl-CoA</name>
        <dbReference type="ChEBI" id="CHEBI:57288"/>
    </ligand>
</feature>
<dbReference type="Proteomes" id="UP000287798">
    <property type="component" value="Unassembled WGS sequence"/>
</dbReference>
<dbReference type="GO" id="GO:0005737">
    <property type="term" value="C:cytoplasm"/>
    <property type="evidence" value="ECO:0007669"/>
    <property type="project" value="UniProtKB-SubCell"/>
</dbReference>
<dbReference type="GO" id="GO:0008999">
    <property type="term" value="F:protein-N-terminal-alanine acetyltransferase activity"/>
    <property type="evidence" value="ECO:0007669"/>
    <property type="project" value="UniProtKB-UniRule"/>
</dbReference>
<accession>A0A426QN15</accession>
<dbReference type="OrthoDB" id="9796919at2"/>
<comment type="catalytic activity">
    <reaction evidence="5 6">
        <text>N-terminal L-alanyl-[ribosomal protein bS18] + acetyl-CoA = N-terminal N(alpha)-acetyl-L-alanyl-[ribosomal protein bS18] + CoA + H(+)</text>
        <dbReference type="Rhea" id="RHEA:43756"/>
        <dbReference type="Rhea" id="RHEA-COMP:10676"/>
        <dbReference type="Rhea" id="RHEA-COMP:10677"/>
        <dbReference type="ChEBI" id="CHEBI:15378"/>
        <dbReference type="ChEBI" id="CHEBI:57287"/>
        <dbReference type="ChEBI" id="CHEBI:57288"/>
        <dbReference type="ChEBI" id="CHEBI:64718"/>
        <dbReference type="ChEBI" id="CHEBI:83683"/>
        <dbReference type="EC" id="2.3.1.266"/>
    </reaction>
</comment>
<evidence type="ECO:0000259" key="7">
    <source>
        <dbReference type="PROSITE" id="PS51186"/>
    </source>
</evidence>
<gene>
    <name evidence="5 8" type="primary">rimI</name>
    <name evidence="8" type="ORF">D6C00_11935</name>
</gene>
<evidence type="ECO:0000256" key="4">
    <source>
        <dbReference type="ARBA" id="ARBA00023315"/>
    </source>
</evidence>
<keyword evidence="2 5" id="KW-0963">Cytoplasm</keyword>
<dbReference type="InterPro" id="IPR050680">
    <property type="entry name" value="YpeA/RimI_acetyltransf"/>
</dbReference>
<dbReference type="InterPro" id="IPR006464">
    <property type="entry name" value="AcTrfase_RimI/Ard1"/>
</dbReference>
<comment type="subcellular location">
    <subcellularLocation>
        <location evidence="5 6">Cytoplasm</location>
    </subcellularLocation>
</comment>
<proteinExistence type="inferred from homology"/>
<dbReference type="PANTHER" id="PTHR43420:SF51">
    <property type="entry name" value="PEPTIDYL-LYSINE N-ACETYLTRANSFERASE YIAC"/>
    <property type="match status" value="1"/>
</dbReference>
<dbReference type="EMBL" id="QZMU01000001">
    <property type="protein sequence ID" value="RRQ23127.1"/>
    <property type="molecule type" value="Genomic_DNA"/>
</dbReference>
<keyword evidence="3 5" id="KW-0808">Transferase</keyword>
<dbReference type="InterPro" id="IPR016181">
    <property type="entry name" value="Acyl_CoA_acyltransferase"/>
</dbReference>
<dbReference type="Gene3D" id="3.40.630.30">
    <property type="match status" value="1"/>
</dbReference>
<dbReference type="PANTHER" id="PTHR43420">
    <property type="entry name" value="ACETYLTRANSFERASE"/>
    <property type="match status" value="1"/>
</dbReference>
<name>A0A426QN15_9GAMM</name>
<feature type="active site" description="Proton donor" evidence="5">
    <location>
        <position position="109"/>
    </location>
</feature>
<dbReference type="SUPFAM" id="SSF55729">
    <property type="entry name" value="Acyl-CoA N-acyltransferases (Nat)"/>
    <property type="match status" value="1"/>
</dbReference>
<evidence type="ECO:0000313" key="8">
    <source>
        <dbReference type="EMBL" id="RRQ23127.1"/>
    </source>
</evidence>
<reference evidence="8 9" key="1">
    <citation type="journal article" date="2010" name="Int. J. Syst. Evol. Microbiol.">
        <title>Thiohalobacter thiocyanaticus gen. nov., sp. nov., a moderately halophilic, sulfur-oxidizing gammaproteobacterium from hypersaline lakes, that utilizes thiocyanate.</title>
        <authorList>
            <person name="Sorokin D.Y."/>
            <person name="Kovaleva O.L."/>
            <person name="Tourova T.P."/>
            <person name="Muyzer G."/>
        </authorList>
    </citation>
    <scope>NUCLEOTIDE SEQUENCE [LARGE SCALE GENOMIC DNA]</scope>
    <source>
        <strain evidence="8 9">Hrh1</strain>
    </source>
</reference>
<dbReference type="AlphaFoldDB" id="A0A426QN15"/>
<dbReference type="Pfam" id="PF00583">
    <property type="entry name" value="Acetyltransf_1"/>
    <property type="match status" value="1"/>
</dbReference>
<evidence type="ECO:0000256" key="6">
    <source>
        <dbReference type="RuleBase" id="RU363094"/>
    </source>
</evidence>
<comment type="caution">
    <text evidence="5">Lacks conserved residue(s) required for the propagation of feature annotation.</text>
</comment>
<keyword evidence="4 5" id="KW-0012">Acyltransferase</keyword>
<evidence type="ECO:0000256" key="1">
    <source>
        <dbReference type="ARBA" id="ARBA00005395"/>
    </source>
</evidence>
<feature type="active site" description="Proton acceptor" evidence="5">
    <location>
        <position position="97"/>
    </location>
</feature>
<sequence>MATEDLMAVMEIERLCYAHPWTAGIMRDCMRVGYSCWVYEREAVIQAYAILSVAAGEAHLLNLCVRPEARGQGVGRRLLQHVIVSAARLGADTLFLEVRPSNASALALYEKLDFSEVGLRKAYYPGHKGREDAIVMARPLN</sequence>
<feature type="domain" description="N-acetyltransferase" evidence="7">
    <location>
        <begin position="1"/>
        <end position="141"/>
    </location>
</feature>
<comment type="function">
    <text evidence="5 6">Acetylates the N-terminal alanine of ribosomal protein bS18.</text>
</comment>
<dbReference type="InterPro" id="IPR000182">
    <property type="entry name" value="GNAT_dom"/>
</dbReference>
<dbReference type="PROSITE" id="PS51186">
    <property type="entry name" value="GNAT"/>
    <property type="match status" value="1"/>
</dbReference>